<dbReference type="EMBL" id="MASW01000001">
    <property type="protein sequence ID" value="PXY32570.1"/>
    <property type="molecule type" value="Genomic_DNA"/>
</dbReference>
<dbReference type="InterPro" id="IPR011051">
    <property type="entry name" value="RmlC_Cupin_sf"/>
</dbReference>
<keyword evidence="2" id="KW-1185">Reference proteome</keyword>
<dbReference type="OrthoDB" id="5145129at2"/>
<sequence length="123" mass="13202">MTLVTLAQAPTFTRDGFVFRPLAVPSRGSAELAVWSLEVRPEARSEPHTVDREEVFVLHEGRAVVEVGGVVHELEPGDAAIAAPHTPLRVHNPGPVPARLTVCTSKGIRGTVGDTTIDPPWAR</sequence>
<accession>A0A2V4BBC8</accession>
<dbReference type="Pfam" id="PF07883">
    <property type="entry name" value="Cupin_2"/>
    <property type="match status" value="1"/>
</dbReference>
<evidence type="ECO:0000313" key="1">
    <source>
        <dbReference type="EMBL" id="PXY32570.1"/>
    </source>
</evidence>
<comment type="caution">
    <text evidence="1">The sequence shown here is derived from an EMBL/GenBank/DDBJ whole genome shotgun (WGS) entry which is preliminary data.</text>
</comment>
<dbReference type="InterPro" id="IPR013096">
    <property type="entry name" value="Cupin_2"/>
</dbReference>
<dbReference type="SUPFAM" id="SSF51182">
    <property type="entry name" value="RmlC-like cupins"/>
    <property type="match status" value="1"/>
</dbReference>
<dbReference type="AlphaFoldDB" id="A0A2V4BBC8"/>
<proteinExistence type="predicted"/>
<protein>
    <submittedName>
        <fullName evidence="1">Cupin</fullName>
    </submittedName>
</protein>
<evidence type="ECO:0000313" key="2">
    <source>
        <dbReference type="Proteomes" id="UP000249915"/>
    </source>
</evidence>
<dbReference type="Proteomes" id="UP000249915">
    <property type="component" value="Unassembled WGS sequence"/>
</dbReference>
<dbReference type="InterPro" id="IPR014710">
    <property type="entry name" value="RmlC-like_jellyroll"/>
</dbReference>
<dbReference type="Gene3D" id="2.60.120.10">
    <property type="entry name" value="Jelly Rolls"/>
    <property type="match status" value="1"/>
</dbReference>
<organism evidence="1 2">
    <name type="scientific">Prauserella muralis</name>
    <dbReference type="NCBI Taxonomy" id="588067"/>
    <lineage>
        <taxon>Bacteria</taxon>
        <taxon>Bacillati</taxon>
        <taxon>Actinomycetota</taxon>
        <taxon>Actinomycetes</taxon>
        <taxon>Pseudonocardiales</taxon>
        <taxon>Pseudonocardiaceae</taxon>
        <taxon>Prauserella</taxon>
    </lineage>
</organism>
<dbReference type="RefSeq" id="WP_112280594.1">
    <property type="nucleotide sequence ID" value="NZ_MASW01000001.1"/>
</dbReference>
<name>A0A2V4BBC8_9PSEU</name>
<gene>
    <name evidence="1" type="ORF">BAY60_10030</name>
</gene>
<reference evidence="1 2" key="1">
    <citation type="submission" date="2016-07" db="EMBL/GenBank/DDBJ databases">
        <title>Draft genome sequence of Prauserella muralis DSM 45305, isolated from a mould-covered wall in an indoor environment.</title>
        <authorList>
            <person name="Ruckert C."/>
            <person name="Albersmeier A."/>
            <person name="Jiang C.-L."/>
            <person name="Jiang Y."/>
            <person name="Kalinowski J."/>
            <person name="Schneider O."/>
            <person name="Winkler A."/>
            <person name="Zotchev S.B."/>
        </authorList>
    </citation>
    <scope>NUCLEOTIDE SEQUENCE [LARGE SCALE GENOMIC DNA]</scope>
    <source>
        <strain evidence="1 2">DSM 45305</strain>
    </source>
</reference>